<dbReference type="EMBL" id="PVLV01000333">
    <property type="protein sequence ID" value="PRH77346.1"/>
    <property type="molecule type" value="Genomic_DNA"/>
</dbReference>
<evidence type="ECO:0000313" key="4">
    <source>
        <dbReference type="Proteomes" id="UP000239322"/>
    </source>
</evidence>
<proteinExistence type="predicted"/>
<dbReference type="Pfam" id="PF13391">
    <property type="entry name" value="HNH_2"/>
    <property type="match status" value="1"/>
</dbReference>
<dbReference type="InterPro" id="IPR003615">
    <property type="entry name" value="HNH_nuc"/>
</dbReference>
<keyword evidence="4" id="KW-1185">Reference proteome</keyword>
<protein>
    <submittedName>
        <fullName evidence="3">Restriction endonuclease</fullName>
    </submittedName>
</protein>
<dbReference type="AlphaFoldDB" id="A0A2S9PSE6"/>
<name>A0A2S9PSE6_9ACTN</name>
<feature type="region of interest" description="Disordered" evidence="1">
    <location>
        <begin position="181"/>
        <end position="208"/>
    </location>
</feature>
<keyword evidence="3" id="KW-0378">Hydrolase</keyword>
<keyword evidence="3" id="KW-0540">Nuclease</keyword>
<dbReference type="OrthoDB" id="4464809at2"/>
<organism evidence="3 4">
    <name type="scientific">Streptomyces solincola</name>
    <dbReference type="NCBI Taxonomy" id="2100817"/>
    <lineage>
        <taxon>Bacteria</taxon>
        <taxon>Bacillati</taxon>
        <taxon>Actinomycetota</taxon>
        <taxon>Actinomycetes</taxon>
        <taxon>Kitasatosporales</taxon>
        <taxon>Streptomycetaceae</taxon>
        <taxon>Streptomyces</taxon>
    </lineage>
</organism>
<keyword evidence="3" id="KW-0255">Endonuclease</keyword>
<sequence length="326" mass="35671">MDAVEVATAIARGNAWSFLVVEEGRQFQGNAGYDDVVEESYSYDSTVGNHRRVAVGDLVVVRTGTEALGIGYVEELEVIRNQEKLRSRCPQCGSTGFKGRTSQLPRYRCSPCSTVFDRPRVESIRVTNYRAHYGGTWQPLEGSLDKARLADLSLSRSDQQSIKAMDRVRTLAAVASRGVRLPQQSRRPGGERHRPFELPGGRRRTTAAARRGQDAFRRALVRQYGLVCAVTGAAPAEVLEAAHLRPFATAERHLVGEGLLLRSDIHRLFDSGLLAIAQDLTVCVAPSIAGHAAYSPLNGAPLHLPEAAPLDRTVLREHHAATTATW</sequence>
<accession>A0A2S9PSE6</accession>
<reference evidence="3 4" key="1">
    <citation type="submission" date="2018-03" db="EMBL/GenBank/DDBJ databases">
        <title>Novel Streptomyces sp. from soil.</title>
        <authorList>
            <person name="Tan G.Y.A."/>
            <person name="Lee Z.Y."/>
        </authorList>
    </citation>
    <scope>NUCLEOTIDE SEQUENCE [LARGE SCALE GENOMIC DNA]</scope>
    <source>
        <strain evidence="3 4">ST5x</strain>
    </source>
</reference>
<evidence type="ECO:0000259" key="2">
    <source>
        <dbReference type="Pfam" id="PF13391"/>
    </source>
</evidence>
<comment type="caution">
    <text evidence="3">The sequence shown here is derived from an EMBL/GenBank/DDBJ whole genome shotgun (WGS) entry which is preliminary data.</text>
</comment>
<feature type="domain" description="HNH nuclease" evidence="2">
    <location>
        <begin position="228"/>
        <end position="276"/>
    </location>
</feature>
<evidence type="ECO:0000256" key="1">
    <source>
        <dbReference type="SAM" id="MobiDB-lite"/>
    </source>
</evidence>
<evidence type="ECO:0000313" key="3">
    <source>
        <dbReference type="EMBL" id="PRH77346.1"/>
    </source>
</evidence>
<gene>
    <name evidence="3" type="ORF">C6N75_20790</name>
</gene>
<dbReference type="GO" id="GO:0004519">
    <property type="term" value="F:endonuclease activity"/>
    <property type="evidence" value="ECO:0007669"/>
    <property type="project" value="UniProtKB-KW"/>
</dbReference>
<dbReference type="RefSeq" id="WP_105870427.1">
    <property type="nucleotide sequence ID" value="NZ_PVLV01000333.1"/>
</dbReference>
<dbReference type="Proteomes" id="UP000239322">
    <property type="component" value="Unassembled WGS sequence"/>
</dbReference>